<reference evidence="2" key="1">
    <citation type="submission" date="2020-05" db="EMBL/GenBank/DDBJ databases">
        <authorList>
            <person name="Chiriac C."/>
            <person name="Salcher M."/>
            <person name="Ghai R."/>
            <person name="Kavagutti S V."/>
        </authorList>
    </citation>
    <scope>NUCLEOTIDE SEQUENCE</scope>
</reference>
<gene>
    <name evidence="2" type="ORF">UFOVP149_2</name>
</gene>
<dbReference type="Pfam" id="PF14090">
    <property type="entry name" value="HTH_39"/>
    <property type="match status" value="1"/>
</dbReference>
<proteinExistence type="predicted"/>
<evidence type="ECO:0000259" key="1">
    <source>
        <dbReference type="Pfam" id="PF14090"/>
    </source>
</evidence>
<organism evidence="2">
    <name type="scientific">uncultured Caudovirales phage</name>
    <dbReference type="NCBI Taxonomy" id="2100421"/>
    <lineage>
        <taxon>Viruses</taxon>
        <taxon>Duplodnaviria</taxon>
        <taxon>Heunggongvirae</taxon>
        <taxon>Uroviricota</taxon>
        <taxon>Caudoviricetes</taxon>
        <taxon>Peduoviridae</taxon>
        <taxon>Maltschvirus</taxon>
        <taxon>Maltschvirus maltsch</taxon>
    </lineage>
</organism>
<dbReference type="InterPro" id="IPR055245">
    <property type="entry name" value="HTH_proteobacteria"/>
</dbReference>
<feature type="domain" description="Winged helix-turn-helix" evidence="1">
    <location>
        <begin position="12"/>
        <end position="68"/>
    </location>
</feature>
<sequence length="73" mass="8481">MKTVNGTDMNTLIFKHLFNKGSITSVEAQALYRCRSLSRRICDLKTEGFLIDSEMKVDQTGQRYARYIYRGHC</sequence>
<name>A0A6J7W6H6_9CAUD</name>
<evidence type="ECO:0000313" key="2">
    <source>
        <dbReference type="EMBL" id="CAB5155317.1"/>
    </source>
</evidence>
<dbReference type="EMBL" id="LR798198">
    <property type="protein sequence ID" value="CAB5155317.1"/>
    <property type="molecule type" value="Genomic_DNA"/>
</dbReference>
<accession>A0A6J7W6H6</accession>
<protein>
    <submittedName>
        <fullName evidence="2">Helix-turn-helix domain containing protein</fullName>
    </submittedName>
</protein>